<keyword evidence="1" id="KW-0472">Membrane</keyword>
<keyword evidence="2" id="KW-0732">Signal</keyword>
<evidence type="ECO:0000256" key="1">
    <source>
        <dbReference type="SAM" id="Phobius"/>
    </source>
</evidence>
<keyword evidence="1" id="KW-0812">Transmembrane</keyword>
<reference evidence="4" key="1">
    <citation type="submission" date="2025-08" db="UniProtKB">
        <authorList>
            <consortium name="RefSeq"/>
        </authorList>
    </citation>
    <scope>IDENTIFICATION</scope>
</reference>
<dbReference type="Proteomes" id="UP001165740">
    <property type="component" value="Chromosome 1"/>
</dbReference>
<protein>
    <submittedName>
        <fullName evidence="4">Uncharacterized protein LOC129926012</fullName>
    </submittedName>
</protein>
<keyword evidence="1" id="KW-1133">Transmembrane helix</keyword>
<feature type="chain" id="PRO_5040927855" evidence="2">
    <location>
        <begin position="27"/>
        <end position="246"/>
    </location>
</feature>
<dbReference type="GeneID" id="129926012"/>
<feature type="signal peptide" evidence="2">
    <location>
        <begin position="1"/>
        <end position="26"/>
    </location>
</feature>
<keyword evidence="3" id="KW-1185">Reference proteome</keyword>
<name>A0A9W3A8X3_BIOGL</name>
<evidence type="ECO:0000256" key="2">
    <source>
        <dbReference type="SAM" id="SignalP"/>
    </source>
</evidence>
<dbReference type="RefSeq" id="XP_055883706.1">
    <property type="nucleotide sequence ID" value="XM_056027731.1"/>
</dbReference>
<dbReference type="AlphaFoldDB" id="A0A9W3A8X3"/>
<dbReference type="OrthoDB" id="10333409at2759"/>
<accession>A0A9W3A8X3</accession>
<evidence type="ECO:0000313" key="4">
    <source>
        <dbReference type="RefSeq" id="XP_055883706.1"/>
    </source>
</evidence>
<feature type="transmembrane region" description="Helical" evidence="1">
    <location>
        <begin position="88"/>
        <end position="110"/>
    </location>
</feature>
<evidence type="ECO:0000313" key="3">
    <source>
        <dbReference type="Proteomes" id="UP001165740"/>
    </source>
</evidence>
<organism evidence="3 4">
    <name type="scientific">Biomphalaria glabrata</name>
    <name type="common">Bloodfluke planorb</name>
    <name type="synonym">Freshwater snail</name>
    <dbReference type="NCBI Taxonomy" id="6526"/>
    <lineage>
        <taxon>Eukaryota</taxon>
        <taxon>Metazoa</taxon>
        <taxon>Spiralia</taxon>
        <taxon>Lophotrochozoa</taxon>
        <taxon>Mollusca</taxon>
        <taxon>Gastropoda</taxon>
        <taxon>Heterobranchia</taxon>
        <taxon>Euthyneura</taxon>
        <taxon>Panpulmonata</taxon>
        <taxon>Hygrophila</taxon>
        <taxon>Lymnaeoidea</taxon>
        <taxon>Planorbidae</taxon>
        <taxon>Biomphalaria</taxon>
    </lineage>
</organism>
<sequence>MNHYCDMLKLWILYVTFLTHFDTVDSTICHTTKGATYCTYGCCYDFWGYFYCCYYSDTTTTTTTTTESYYSGSGSGSNYNSKAKDMGYVAFVVVPIILGLIVDIVTLIIIRGGIKSSDKVTPITEASATEANQVDQTETQVWQTGVPVAGSIPIVNPVPNGNQYLPTGPNVTMYASPQQPVGHQYQTYQPPVGLQYPTHQQPVGNQYPTHQQPVGNQYPTYIKLPEYPPSYVFSNVPLTTQGTQTL</sequence>
<gene>
    <name evidence="4" type="primary">LOC129926012</name>
</gene>
<proteinExistence type="predicted"/>